<dbReference type="GO" id="GO:0043531">
    <property type="term" value="F:ADP binding"/>
    <property type="evidence" value="ECO:0007669"/>
    <property type="project" value="InterPro"/>
</dbReference>
<dbReference type="PANTHER" id="PTHR33463">
    <property type="entry name" value="NB-ARC DOMAIN-CONTAINING PROTEIN-RELATED"/>
    <property type="match status" value="1"/>
</dbReference>
<dbReference type="SUPFAM" id="SSF52540">
    <property type="entry name" value="P-loop containing nucleoside triphosphate hydrolases"/>
    <property type="match status" value="1"/>
</dbReference>
<name>A0AAD4W678_PRUDU</name>
<protein>
    <recommendedName>
        <fullName evidence="2">NB-ARC domain-containing protein</fullName>
    </recommendedName>
</protein>
<keyword evidence="1" id="KW-0611">Plant defense</keyword>
<gene>
    <name evidence="3" type="ORF">L3X38_016894</name>
</gene>
<dbReference type="InterPro" id="IPR027417">
    <property type="entry name" value="P-loop_NTPase"/>
</dbReference>
<evidence type="ECO:0000256" key="1">
    <source>
        <dbReference type="ARBA" id="ARBA00022821"/>
    </source>
</evidence>
<feature type="domain" description="NB-ARC" evidence="2">
    <location>
        <begin position="158"/>
        <end position="210"/>
    </location>
</feature>
<evidence type="ECO:0000259" key="2">
    <source>
        <dbReference type="Pfam" id="PF00931"/>
    </source>
</evidence>
<dbReference type="PANTHER" id="PTHR33463:SF220">
    <property type="entry name" value="NB-ARC DOMAIN-CONTAINING PROTEIN"/>
    <property type="match status" value="1"/>
</dbReference>
<dbReference type="AlphaFoldDB" id="A0AAD4W678"/>
<dbReference type="InterPro" id="IPR002182">
    <property type="entry name" value="NB-ARC"/>
</dbReference>
<dbReference type="EMBL" id="JAJFAZ020000003">
    <property type="protein sequence ID" value="KAI5337623.1"/>
    <property type="molecule type" value="Genomic_DNA"/>
</dbReference>
<keyword evidence="4" id="KW-1185">Reference proteome</keyword>
<evidence type="ECO:0000313" key="4">
    <source>
        <dbReference type="Proteomes" id="UP001054821"/>
    </source>
</evidence>
<organism evidence="3 4">
    <name type="scientific">Prunus dulcis</name>
    <name type="common">Almond</name>
    <name type="synonym">Amygdalus dulcis</name>
    <dbReference type="NCBI Taxonomy" id="3755"/>
    <lineage>
        <taxon>Eukaryota</taxon>
        <taxon>Viridiplantae</taxon>
        <taxon>Streptophyta</taxon>
        <taxon>Embryophyta</taxon>
        <taxon>Tracheophyta</taxon>
        <taxon>Spermatophyta</taxon>
        <taxon>Magnoliopsida</taxon>
        <taxon>eudicotyledons</taxon>
        <taxon>Gunneridae</taxon>
        <taxon>Pentapetalae</taxon>
        <taxon>rosids</taxon>
        <taxon>fabids</taxon>
        <taxon>Rosales</taxon>
        <taxon>Rosaceae</taxon>
        <taxon>Amygdaloideae</taxon>
        <taxon>Amygdaleae</taxon>
        <taxon>Prunus</taxon>
    </lineage>
</organism>
<accession>A0AAD4W678</accession>
<dbReference type="Proteomes" id="UP001054821">
    <property type="component" value="Chromosome 3"/>
</dbReference>
<dbReference type="Pfam" id="PF00931">
    <property type="entry name" value="NB-ARC"/>
    <property type="match status" value="1"/>
</dbReference>
<proteinExistence type="predicted"/>
<dbReference type="Gene3D" id="3.40.50.300">
    <property type="entry name" value="P-loop containing nucleotide triphosphate hydrolases"/>
    <property type="match status" value="1"/>
</dbReference>
<comment type="caution">
    <text evidence="3">The sequence shown here is derived from an EMBL/GenBank/DDBJ whole genome shotgun (WGS) entry which is preliminary data.</text>
</comment>
<dbReference type="InterPro" id="IPR050905">
    <property type="entry name" value="Plant_NBS-LRR"/>
</dbReference>
<reference evidence="3 4" key="1">
    <citation type="journal article" date="2022" name="G3 (Bethesda)">
        <title>Whole-genome sequence and methylome profiling of the almond [Prunus dulcis (Mill.) D.A. Webb] cultivar 'Nonpareil'.</title>
        <authorList>
            <person name="D'Amico-Willman K.M."/>
            <person name="Ouma W.Z."/>
            <person name="Meulia T."/>
            <person name="Sideli G.M."/>
            <person name="Gradziel T.M."/>
            <person name="Fresnedo-Ramirez J."/>
        </authorList>
    </citation>
    <scope>NUCLEOTIDE SEQUENCE [LARGE SCALE GENOMIC DNA]</scope>
    <source>
        <strain evidence="3">Clone GOH B32 T37-40</strain>
    </source>
</reference>
<sequence length="210" mass="23846">MGNCCSVTLQVQCEALINRCIDCTFGRATYVCFMEENLNSLGTALGDLQALKNDVKTRVYLAEAQLKPLDQVQRWVSRVEEIQVEVNELVKYRDKHLEKLCIGGCCSKSCKFSYQFGRKVAEKLKQINDLKRRTFDKVAREAAPASEKRQTEQTVGMESMIDEVWRQLEEPKVGIVGLYGMGGVGKTTLLDQIHNKCLDTPNDFDLIIWI</sequence>
<evidence type="ECO:0000313" key="3">
    <source>
        <dbReference type="EMBL" id="KAI5337623.1"/>
    </source>
</evidence>